<gene>
    <name evidence="2" type="ORF">HUG15_12655</name>
</gene>
<dbReference type="Proteomes" id="UP000595823">
    <property type="component" value="Chromosome"/>
</dbReference>
<evidence type="ECO:0000313" key="3">
    <source>
        <dbReference type="Proteomes" id="UP000595823"/>
    </source>
</evidence>
<keyword evidence="3" id="KW-1185">Reference proteome</keyword>
<dbReference type="KEGG" id="scia:HUG15_12655"/>
<reference evidence="2 3" key="1">
    <citation type="submission" date="2020-06" db="EMBL/GenBank/DDBJ databases">
        <title>Genomic analysis of Salicibibacter sp. NKC5-3.</title>
        <authorList>
            <person name="Oh Y.J."/>
        </authorList>
    </citation>
    <scope>NUCLEOTIDE SEQUENCE [LARGE SCALE GENOMIC DNA]</scope>
    <source>
        <strain evidence="2 3">NKC5-3</strain>
    </source>
</reference>
<dbReference type="EMBL" id="CP054705">
    <property type="protein sequence ID" value="QQK76320.1"/>
    <property type="molecule type" value="Genomic_DNA"/>
</dbReference>
<evidence type="ECO:0000313" key="2">
    <source>
        <dbReference type="EMBL" id="QQK76320.1"/>
    </source>
</evidence>
<dbReference type="AlphaFoldDB" id="A0A7T6Z3G7"/>
<proteinExistence type="predicted"/>
<evidence type="ECO:0000256" key="1">
    <source>
        <dbReference type="SAM" id="MobiDB-lite"/>
    </source>
</evidence>
<feature type="compositionally biased region" description="Basic residues" evidence="1">
    <location>
        <begin position="134"/>
        <end position="146"/>
    </location>
</feature>
<feature type="region of interest" description="Disordered" evidence="1">
    <location>
        <begin position="129"/>
        <end position="155"/>
    </location>
</feature>
<sequence>MKPTVIPHAAYQHFVMEQLHARYGRAILFVNADWPLVLKCWQTDLSGVTTQLRTTYSNRGPEPRDPASMLRSYLVYLFTNPEKGLTEWVNIMQRTPIYAILSGFSPDDIPGLGTFYDFFRRLWPVADKNIKPNKQPKKKKKQKPKNKKGEKAPMKPGKVQRLVTWVLRSIDVHVELPGDRLFHFFETNILSVSKELGLLGDADHLSIAGDGTPLVTQAYRRSKATCDCRARGITGCNHHRYYSQPDCDPGWDSSRERYFNGYHLYMFTAADSPHDLPVYPRLQPASRHDAVSLVASSVEFQQRFTLGTTRRMILDAAHDAQAIYELLIHQEIEPFIDLNTRSKTNIETGSDIEISPEGIPICPKGTKMKPNGYDKARHRRKWRCPPDCGCSDAKYGRTYYTRTQDDPRLFPNTPRDSKAWELIYNTRTSSERTNKREKVDYHLESGRHQSTMMWYMRIYGIMICQHLDAWYVSQKEEWDLLKKDICPAAA</sequence>
<accession>A0A7T6Z3G7</accession>
<name>A0A7T6Z3G7_9BACI</name>
<dbReference type="RefSeq" id="WP_200123451.1">
    <property type="nucleotide sequence ID" value="NZ_CP054705.1"/>
</dbReference>
<protein>
    <submittedName>
        <fullName evidence="2">Transposase</fullName>
    </submittedName>
</protein>
<organism evidence="2 3">
    <name type="scientific">Salicibibacter cibarius</name>
    <dbReference type="NCBI Taxonomy" id="2743000"/>
    <lineage>
        <taxon>Bacteria</taxon>
        <taxon>Bacillati</taxon>
        <taxon>Bacillota</taxon>
        <taxon>Bacilli</taxon>
        <taxon>Bacillales</taxon>
        <taxon>Bacillaceae</taxon>
        <taxon>Salicibibacter</taxon>
    </lineage>
</organism>